<evidence type="ECO:0000313" key="8">
    <source>
        <dbReference type="RefSeq" id="XP_028043524.1"/>
    </source>
</evidence>
<dbReference type="InterPro" id="IPR020846">
    <property type="entry name" value="MFS_dom"/>
</dbReference>
<dbReference type="SUPFAM" id="SSF103473">
    <property type="entry name" value="MFS general substrate transporter"/>
    <property type="match status" value="1"/>
</dbReference>
<dbReference type="Gene3D" id="1.20.1250.20">
    <property type="entry name" value="MFS general substrate transporter like domains"/>
    <property type="match status" value="1"/>
</dbReference>
<feature type="domain" description="Major facilitator superfamily (MFS) profile" evidence="6">
    <location>
        <begin position="20"/>
        <end position="508"/>
    </location>
</feature>
<dbReference type="GO" id="GO:0022857">
    <property type="term" value="F:transmembrane transporter activity"/>
    <property type="evidence" value="ECO:0007669"/>
    <property type="project" value="InterPro"/>
</dbReference>
<keyword evidence="4 5" id="KW-0472">Membrane</keyword>
<evidence type="ECO:0000256" key="3">
    <source>
        <dbReference type="ARBA" id="ARBA00022989"/>
    </source>
</evidence>
<dbReference type="GO" id="GO:0016020">
    <property type="term" value="C:membrane"/>
    <property type="evidence" value="ECO:0007669"/>
    <property type="project" value="UniProtKB-SubCell"/>
</dbReference>
<evidence type="ECO:0000259" key="6">
    <source>
        <dbReference type="PROSITE" id="PS50850"/>
    </source>
</evidence>
<dbReference type="InterPro" id="IPR005829">
    <property type="entry name" value="Sugar_transporter_CS"/>
</dbReference>
<evidence type="ECO:0000256" key="1">
    <source>
        <dbReference type="ARBA" id="ARBA00004141"/>
    </source>
</evidence>
<feature type="transmembrane region" description="Helical" evidence="5">
    <location>
        <begin position="368"/>
        <end position="388"/>
    </location>
</feature>
<dbReference type="InterPro" id="IPR011701">
    <property type="entry name" value="MFS"/>
</dbReference>
<feature type="transmembrane region" description="Helical" evidence="5">
    <location>
        <begin position="424"/>
        <end position="444"/>
    </location>
</feature>
<dbReference type="AlphaFoldDB" id="A0A6J2KTL6"/>
<keyword evidence="3 5" id="KW-1133">Transmembrane helix</keyword>
<evidence type="ECO:0000256" key="5">
    <source>
        <dbReference type="SAM" id="Phobius"/>
    </source>
</evidence>
<comment type="subcellular location">
    <subcellularLocation>
        <location evidence="1">Membrane</location>
        <topology evidence="1">Multi-pass membrane protein</topology>
    </subcellularLocation>
</comment>
<feature type="transmembrane region" description="Helical" evidence="5">
    <location>
        <begin position="338"/>
        <end position="356"/>
    </location>
</feature>
<feature type="transmembrane region" description="Helical" evidence="5">
    <location>
        <begin position="395"/>
        <end position="412"/>
    </location>
</feature>
<evidence type="ECO:0000256" key="2">
    <source>
        <dbReference type="ARBA" id="ARBA00022692"/>
    </source>
</evidence>
<dbReference type="PROSITE" id="PS50850">
    <property type="entry name" value="MFS"/>
    <property type="match status" value="1"/>
</dbReference>
<protein>
    <submittedName>
        <fullName evidence="8">Organic cation transporter protein-like</fullName>
    </submittedName>
</protein>
<feature type="transmembrane region" description="Helical" evidence="5">
    <location>
        <begin position="483"/>
        <end position="503"/>
    </location>
</feature>
<organism evidence="7 8">
    <name type="scientific">Bombyx mandarina</name>
    <name type="common">Wild silk moth</name>
    <name type="synonym">Wild silkworm</name>
    <dbReference type="NCBI Taxonomy" id="7092"/>
    <lineage>
        <taxon>Eukaryota</taxon>
        <taxon>Metazoa</taxon>
        <taxon>Ecdysozoa</taxon>
        <taxon>Arthropoda</taxon>
        <taxon>Hexapoda</taxon>
        <taxon>Insecta</taxon>
        <taxon>Pterygota</taxon>
        <taxon>Neoptera</taxon>
        <taxon>Endopterygota</taxon>
        <taxon>Lepidoptera</taxon>
        <taxon>Glossata</taxon>
        <taxon>Ditrysia</taxon>
        <taxon>Bombycoidea</taxon>
        <taxon>Bombycidae</taxon>
        <taxon>Bombycinae</taxon>
        <taxon>Bombyx</taxon>
    </lineage>
</organism>
<dbReference type="GeneID" id="114252993"/>
<dbReference type="RefSeq" id="XP_028043524.1">
    <property type="nucleotide sequence ID" value="XM_028187723.1"/>
</dbReference>
<sequence>MASEVKEEWCSGWGRWQVRLALLLALPVFLTGAYGTNYVFLAGPTEYRCRVPECEGSSSKVSVTAETWSQPWTKWALVPNDPCRRWSPKHLDGACTADAFDNSTSEVCENFVYRASSSIVVEFDLACKEWMRSLVGTIHCVGMLISLPIIGFISDRWGRRSALIVSSCGAGVFGLCKSFVGSYYMYVTAEMLETAFGASVYPSAFVLMIEWLGVEHRVLASFVLGIPLSLGAAFLSLLDYLTGHWRLWARIAYPPSFLFLLYPWVLPESVRWLITRGRVSEAVATIRSALNCNRMTIPKAGLEKTVMNEQEAIGSSGVLQDESLLRALIKYEVLRRRLFVCCVWWLSCVFVFYGLAVRAHVLAGSAHVNYALVAGAELPALALNTLLLDRVGRRPLLTAALLLTAVSLITLPCLPQSSTGWGTALYLSGKVGVTMSLNALYVYTAELFPTRARHRLLAACSAVGRVGAIFAPLTSLLAEYRAWLPTVLFGSLPLLSAALTFLVPDTLHQTLPDSFADLEESPPPVHINEA</sequence>
<keyword evidence="7" id="KW-1185">Reference proteome</keyword>
<dbReference type="Proteomes" id="UP000504629">
    <property type="component" value="Unplaced"/>
</dbReference>
<evidence type="ECO:0000313" key="7">
    <source>
        <dbReference type="Proteomes" id="UP000504629"/>
    </source>
</evidence>
<feature type="transmembrane region" description="Helical" evidence="5">
    <location>
        <begin position="20"/>
        <end position="41"/>
    </location>
</feature>
<proteinExistence type="predicted"/>
<accession>A0A6J2KTL6</accession>
<feature type="transmembrane region" description="Helical" evidence="5">
    <location>
        <begin position="456"/>
        <end position="477"/>
    </location>
</feature>
<feature type="transmembrane region" description="Helical" evidence="5">
    <location>
        <begin position="219"/>
        <end position="241"/>
    </location>
</feature>
<feature type="transmembrane region" description="Helical" evidence="5">
    <location>
        <begin position="162"/>
        <end position="186"/>
    </location>
</feature>
<dbReference type="PROSITE" id="PS00216">
    <property type="entry name" value="SUGAR_TRANSPORT_1"/>
    <property type="match status" value="1"/>
</dbReference>
<keyword evidence="2 5" id="KW-0812">Transmembrane</keyword>
<reference evidence="8" key="1">
    <citation type="submission" date="2025-08" db="UniProtKB">
        <authorList>
            <consortium name="RefSeq"/>
        </authorList>
    </citation>
    <scope>IDENTIFICATION</scope>
    <source>
        <tissue evidence="8">Silk gland</tissue>
    </source>
</reference>
<evidence type="ECO:0000256" key="4">
    <source>
        <dbReference type="ARBA" id="ARBA00023136"/>
    </source>
</evidence>
<dbReference type="KEGG" id="bman:114252993"/>
<gene>
    <name evidence="8" type="primary">LOC114252993</name>
</gene>
<feature type="transmembrane region" description="Helical" evidence="5">
    <location>
        <begin position="130"/>
        <end position="150"/>
    </location>
</feature>
<dbReference type="OrthoDB" id="2261376at2759"/>
<dbReference type="PANTHER" id="PTHR24064">
    <property type="entry name" value="SOLUTE CARRIER FAMILY 22 MEMBER"/>
    <property type="match status" value="1"/>
</dbReference>
<dbReference type="InterPro" id="IPR036259">
    <property type="entry name" value="MFS_trans_sf"/>
</dbReference>
<feature type="transmembrane region" description="Helical" evidence="5">
    <location>
        <begin position="247"/>
        <end position="266"/>
    </location>
</feature>
<name>A0A6J2KTL6_BOMMA</name>
<feature type="transmembrane region" description="Helical" evidence="5">
    <location>
        <begin position="192"/>
        <end position="212"/>
    </location>
</feature>
<dbReference type="Pfam" id="PF07690">
    <property type="entry name" value="MFS_1"/>
    <property type="match status" value="1"/>
</dbReference>